<keyword evidence="3" id="KW-1185">Reference proteome</keyword>
<evidence type="ECO:0000256" key="1">
    <source>
        <dbReference type="SAM" id="MobiDB-lite"/>
    </source>
</evidence>
<evidence type="ECO:0000313" key="3">
    <source>
        <dbReference type="Proteomes" id="UP000759131"/>
    </source>
</evidence>
<feature type="non-terminal residue" evidence="2">
    <location>
        <position position="638"/>
    </location>
</feature>
<feature type="compositionally biased region" description="Low complexity" evidence="1">
    <location>
        <begin position="153"/>
        <end position="187"/>
    </location>
</feature>
<accession>A0A7R9Q716</accession>
<gene>
    <name evidence="2" type="ORF">OSB1V03_LOCUS13820</name>
</gene>
<dbReference type="EMBL" id="CAJPIZ010012725">
    <property type="protein sequence ID" value="CAG2113853.1"/>
    <property type="molecule type" value="Genomic_DNA"/>
</dbReference>
<name>A0A7R9Q716_9ACAR</name>
<dbReference type="Proteomes" id="UP000759131">
    <property type="component" value="Unassembled WGS sequence"/>
</dbReference>
<feature type="region of interest" description="Disordered" evidence="1">
    <location>
        <begin position="108"/>
        <end position="189"/>
    </location>
</feature>
<proteinExistence type="predicted"/>
<organism evidence="2">
    <name type="scientific">Medioppia subpectinata</name>
    <dbReference type="NCBI Taxonomy" id="1979941"/>
    <lineage>
        <taxon>Eukaryota</taxon>
        <taxon>Metazoa</taxon>
        <taxon>Ecdysozoa</taxon>
        <taxon>Arthropoda</taxon>
        <taxon>Chelicerata</taxon>
        <taxon>Arachnida</taxon>
        <taxon>Acari</taxon>
        <taxon>Acariformes</taxon>
        <taxon>Sarcoptiformes</taxon>
        <taxon>Oribatida</taxon>
        <taxon>Brachypylina</taxon>
        <taxon>Oppioidea</taxon>
        <taxon>Oppiidae</taxon>
        <taxon>Medioppia</taxon>
    </lineage>
</organism>
<sequence length="638" mass="69835">GTDFTANFGTDFTANFGTDFTANFGTDFTANFGTHFGVDFTTDSGIHKFTASGVDFTTDFVIVSKTAETSRPAQDSFLELPTWDLPSPPTLSPLMPRLRLIQSSVKSIQWSPSPSPRFTAPVEPQTQSTPTIPIQRWSAPTESPSLPTRANKRPVPTVTVQPPVRTKKPTQTPVSVQPSPTTTEPVSIAPELTTIQWLDLPVEPQQPMPQMSVGKGQSTRSQTLTLLNPDSISAKSLQNVASITNPVKDRQSLYGGTGARGGRPGAYSSLLPSFTSLITSYLHMVPTVMNMNAIADKMSNYMPIGMSDSVRRFAGTVTYDMPRMSLSMPTTLALLNTALDRMRNISVGANSPLYATNSRQLINPGLTAEALKVKAALDNYNSVVTQSFPSVLRVVSDHMRNRRTDARTLTSDVQLMTTSVDNMNRAMDKLRRIVTNLNQYMDAMPTQKHSNVDNEVVQQLRQTMTKMPAIMASLPANMRTMTSVVFNMNDALLQIPIALKQSMSVMPVIGNKDPQKALERVRLKKRFEEPIADVRPEDGVVLGDSYLKQYNNTTGEKAGGFHKAAQSLVVAARQAFAAAQGGYISRDGLFTPAKPIIKAVEYTIDALQDYKVVSQLLPRAAFEPFFDLLNGLTSAKRV</sequence>
<evidence type="ECO:0000313" key="2">
    <source>
        <dbReference type="EMBL" id="CAD7633423.1"/>
    </source>
</evidence>
<feature type="compositionally biased region" description="Polar residues" evidence="1">
    <location>
        <begin position="124"/>
        <end position="148"/>
    </location>
</feature>
<protein>
    <submittedName>
        <fullName evidence="2">Uncharacterized protein</fullName>
    </submittedName>
</protein>
<dbReference type="EMBL" id="OC867300">
    <property type="protein sequence ID" value="CAD7633423.1"/>
    <property type="molecule type" value="Genomic_DNA"/>
</dbReference>
<dbReference type="AlphaFoldDB" id="A0A7R9Q716"/>
<reference evidence="2" key="1">
    <citation type="submission" date="2020-11" db="EMBL/GenBank/DDBJ databases">
        <authorList>
            <person name="Tran Van P."/>
        </authorList>
    </citation>
    <scope>NUCLEOTIDE SEQUENCE</scope>
</reference>